<dbReference type="GO" id="GO:0005524">
    <property type="term" value="F:ATP binding"/>
    <property type="evidence" value="ECO:0007669"/>
    <property type="project" value="UniProtKB-KW"/>
</dbReference>
<organism evidence="11 12">
    <name type="scientific">Halobacillus alkaliphilus</name>
    <dbReference type="NCBI Taxonomy" id="396056"/>
    <lineage>
        <taxon>Bacteria</taxon>
        <taxon>Bacillati</taxon>
        <taxon>Bacillota</taxon>
        <taxon>Bacilli</taxon>
        <taxon>Bacillales</taxon>
        <taxon>Bacillaceae</taxon>
        <taxon>Halobacillus</taxon>
    </lineage>
</organism>
<evidence type="ECO:0000256" key="4">
    <source>
        <dbReference type="ARBA" id="ARBA00022741"/>
    </source>
</evidence>
<keyword evidence="12" id="KW-1185">Reference proteome</keyword>
<feature type="domain" description="ABC transmembrane type-1" evidence="10">
    <location>
        <begin position="27"/>
        <end position="305"/>
    </location>
</feature>
<dbReference type="InterPro" id="IPR003439">
    <property type="entry name" value="ABC_transporter-like_ATP-bd"/>
</dbReference>
<dbReference type="PROSITE" id="PS00211">
    <property type="entry name" value="ABC_TRANSPORTER_1"/>
    <property type="match status" value="1"/>
</dbReference>
<feature type="domain" description="ABC transporter" evidence="9">
    <location>
        <begin position="335"/>
        <end position="570"/>
    </location>
</feature>
<feature type="transmembrane region" description="Helical" evidence="8">
    <location>
        <begin position="23"/>
        <end position="42"/>
    </location>
</feature>
<evidence type="ECO:0000313" key="11">
    <source>
        <dbReference type="EMBL" id="SFF76837.1"/>
    </source>
</evidence>
<evidence type="ECO:0000256" key="7">
    <source>
        <dbReference type="ARBA" id="ARBA00023136"/>
    </source>
</evidence>
<feature type="transmembrane region" description="Helical" evidence="8">
    <location>
        <begin position="138"/>
        <end position="158"/>
    </location>
</feature>
<dbReference type="OrthoDB" id="9770415at2"/>
<evidence type="ECO:0000313" key="12">
    <source>
        <dbReference type="Proteomes" id="UP000198897"/>
    </source>
</evidence>
<evidence type="ECO:0000256" key="2">
    <source>
        <dbReference type="ARBA" id="ARBA00005417"/>
    </source>
</evidence>
<dbReference type="Proteomes" id="UP000198897">
    <property type="component" value="Unassembled WGS sequence"/>
</dbReference>
<dbReference type="Gene3D" id="3.40.50.300">
    <property type="entry name" value="P-loop containing nucleotide triphosphate hydrolases"/>
    <property type="match status" value="1"/>
</dbReference>
<dbReference type="PROSITE" id="PS50893">
    <property type="entry name" value="ABC_TRANSPORTER_2"/>
    <property type="match status" value="1"/>
</dbReference>
<dbReference type="InterPro" id="IPR039421">
    <property type="entry name" value="Type_1_exporter"/>
</dbReference>
<feature type="transmembrane region" description="Helical" evidence="8">
    <location>
        <begin position="164"/>
        <end position="185"/>
    </location>
</feature>
<evidence type="ECO:0000259" key="9">
    <source>
        <dbReference type="PROSITE" id="PS50893"/>
    </source>
</evidence>
<dbReference type="EMBL" id="FOOG01000008">
    <property type="protein sequence ID" value="SFF76837.1"/>
    <property type="molecule type" value="Genomic_DNA"/>
</dbReference>
<dbReference type="InterPro" id="IPR017871">
    <property type="entry name" value="ABC_transporter-like_CS"/>
</dbReference>
<dbReference type="PROSITE" id="PS50929">
    <property type="entry name" value="ABC_TM1F"/>
    <property type="match status" value="1"/>
</dbReference>
<dbReference type="PANTHER" id="PTHR43394">
    <property type="entry name" value="ATP-DEPENDENT PERMEASE MDL1, MITOCHONDRIAL"/>
    <property type="match status" value="1"/>
</dbReference>
<feature type="transmembrane region" description="Helical" evidence="8">
    <location>
        <begin position="62"/>
        <end position="87"/>
    </location>
</feature>
<evidence type="ECO:0000259" key="10">
    <source>
        <dbReference type="PROSITE" id="PS50929"/>
    </source>
</evidence>
<dbReference type="CDD" id="cd18551">
    <property type="entry name" value="ABC_6TM_LmrA_like"/>
    <property type="match status" value="1"/>
</dbReference>
<name>A0A1I2LHA2_9BACI</name>
<evidence type="ECO:0000256" key="1">
    <source>
        <dbReference type="ARBA" id="ARBA00004651"/>
    </source>
</evidence>
<dbReference type="InterPro" id="IPR003593">
    <property type="entry name" value="AAA+_ATPase"/>
</dbReference>
<feature type="transmembrane region" description="Helical" evidence="8">
    <location>
        <begin position="279"/>
        <end position="303"/>
    </location>
</feature>
<keyword evidence="5 11" id="KW-0067">ATP-binding</keyword>
<protein>
    <submittedName>
        <fullName evidence="11">ATP-binding cassette, subfamily B, AbcA/BmrA</fullName>
    </submittedName>
</protein>
<feature type="transmembrane region" description="Helical" evidence="8">
    <location>
        <begin position="245"/>
        <end position="267"/>
    </location>
</feature>
<dbReference type="AlphaFoldDB" id="A0A1I2LHA2"/>
<dbReference type="SUPFAM" id="SSF90123">
    <property type="entry name" value="ABC transporter transmembrane region"/>
    <property type="match status" value="1"/>
</dbReference>
<accession>A0A1I2LHA2</accession>
<dbReference type="GO" id="GO:0016887">
    <property type="term" value="F:ATP hydrolysis activity"/>
    <property type="evidence" value="ECO:0007669"/>
    <property type="project" value="InterPro"/>
</dbReference>
<dbReference type="PANTHER" id="PTHR43394:SF1">
    <property type="entry name" value="ATP-BINDING CASSETTE SUB-FAMILY B MEMBER 10, MITOCHONDRIAL"/>
    <property type="match status" value="1"/>
</dbReference>
<gene>
    <name evidence="11" type="ORF">SAMN05216353_108104</name>
</gene>
<dbReference type="FunFam" id="3.40.50.300:FF:000218">
    <property type="entry name" value="Multidrug ABC transporter ATP-binding protein"/>
    <property type="match status" value="1"/>
</dbReference>
<evidence type="ECO:0000256" key="3">
    <source>
        <dbReference type="ARBA" id="ARBA00022692"/>
    </source>
</evidence>
<dbReference type="Gene3D" id="1.20.1560.10">
    <property type="entry name" value="ABC transporter type 1, transmembrane domain"/>
    <property type="match status" value="1"/>
</dbReference>
<keyword evidence="3 8" id="KW-0812">Transmembrane</keyword>
<keyword evidence="6 8" id="KW-1133">Transmembrane helix</keyword>
<evidence type="ECO:0000256" key="6">
    <source>
        <dbReference type="ARBA" id="ARBA00022989"/>
    </source>
</evidence>
<comment type="similarity">
    <text evidence="2">Belongs to the ABC transporter superfamily.</text>
</comment>
<sequence length="574" mass="63867">MSEEKTTVREFFRFIKGGIPSKWILTLAIVLSLFETAASLVVPLFTRNLVDGLSTGSLSTGLITFLVITFVIQTVSSGFSYYLLAYIGEHIVSYIRRQLWERVLHLPVAYFDEHESGETMSRITQDTNTVKNLITNHLVTFFTGIISIIGAVVILLTIDWRMTVIMLAAVPLSFLIILPLGRMMYRVSKKMQDEMADFSANLGRVLSEIRLVKSSNAENAEKAKGRGGIHRLFTYGLKEARIQSVISPFMTTIIMVVLVILIGYGGVRVASGDLSAGSLVAIIIYMFQIIVPFSQMATFMTAFQKAMGATERIQALLKTPAEFNTQPGKFAMKPLQFHQVSFCYDENQMVLHDLNFTVQPGETVALVGPSGAGKTTVFSLIERFYTPVSGEIRMGETPIQSINLAEWRQSIGYVSQESPIMAGSIRDNVCYGLDRSVTHSEIEYALHQANAYEFVQVLPEQLETRVGERGIKLSGGQRQRIAIARALLRNPAILLLDEATSNLDSESEAAVQTALRALMHGRTTFIIAHRLSTVVEADHMLVFEKGQVTGQGTHKELYEQNVLYRQLVDQQIIS</sequence>
<dbReference type="SUPFAM" id="SSF52540">
    <property type="entry name" value="P-loop containing nucleoside triphosphate hydrolases"/>
    <property type="match status" value="1"/>
</dbReference>
<keyword evidence="7 8" id="KW-0472">Membrane</keyword>
<dbReference type="RefSeq" id="WP_089751344.1">
    <property type="nucleotide sequence ID" value="NZ_FOOG01000008.1"/>
</dbReference>
<dbReference type="SMART" id="SM00382">
    <property type="entry name" value="AAA"/>
    <property type="match status" value="1"/>
</dbReference>
<dbReference type="Pfam" id="PF00664">
    <property type="entry name" value="ABC_membrane"/>
    <property type="match status" value="1"/>
</dbReference>
<dbReference type="GO" id="GO:0015421">
    <property type="term" value="F:ABC-type oligopeptide transporter activity"/>
    <property type="evidence" value="ECO:0007669"/>
    <property type="project" value="TreeGrafter"/>
</dbReference>
<evidence type="ECO:0000256" key="5">
    <source>
        <dbReference type="ARBA" id="ARBA00022840"/>
    </source>
</evidence>
<dbReference type="GO" id="GO:0005886">
    <property type="term" value="C:plasma membrane"/>
    <property type="evidence" value="ECO:0007669"/>
    <property type="project" value="UniProtKB-SubCell"/>
</dbReference>
<proteinExistence type="inferred from homology"/>
<evidence type="ECO:0000256" key="8">
    <source>
        <dbReference type="SAM" id="Phobius"/>
    </source>
</evidence>
<comment type="subcellular location">
    <subcellularLocation>
        <location evidence="1">Cell membrane</location>
        <topology evidence="1">Multi-pass membrane protein</topology>
    </subcellularLocation>
</comment>
<reference evidence="12" key="1">
    <citation type="submission" date="2016-10" db="EMBL/GenBank/DDBJ databases">
        <authorList>
            <person name="Varghese N."/>
            <person name="Submissions S."/>
        </authorList>
    </citation>
    <scope>NUCLEOTIDE SEQUENCE [LARGE SCALE GENOMIC DNA]</scope>
    <source>
        <strain evidence="12">FP5</strain>
    </source>
</reference>
<dbReference type="InterPro" id="IPR027417">
    <property type="entry name" value="P-loop_NTPase"/>
</dbReference>
<keyword evidence="4" id="KW-0547">Nucleotide-binding</keyword>
<dbReference type="InterPro" id="IPR011527">
    <property type="entry name" value="ABC1_TM_dom"/>
</dbReference>
<dbReference type="InterPro" id="IPR036640">
    <property type="entry name" value="ABC1_TM_sf"/>
</dbReference>
<dbReference type="Pfam" id="PF00005">
    <property type="entry name" value="ABC_tran"/>
    <property type="match status" value="1"/>
</dbReference>